<comment type="caution">
    <text evidence="6">The sequence shown here is derived from an EMBL/GenBank/DDBJ whole genome shotgun (WGS) entry which is preliminary data.</text>
</comment>
<protein>
    <submittedName>
        <fullName evidence="6">Flagellar hook-associated protein FlgL</fullName>
    </submittedName>
</protein>
<evidence type="ECO:0000256" key="3">
    <source>
        <dbReference type="ARBA" id="ARBA00023143"/>
    </source>
</evidence>
<comment type="subcellular location">
    <subcellularLocation>
        <location evidence="1">Bacterial flagellum</location>
    </subcellularLocation>
</comment>
<keyword evidence="6" id="KW-0282">Flagellum</keyword>
<keyword evidence="6" id="KW-0966">Cell projection</keyword>
<evidence type="ECO:0000259" key="4">
    <source>
        <dbReference type="Pfam" id="PF00669"/>
    </source>
</evidence>
<dbReference type="PANTHER" id="PTHR42792">
    <property type="entry name" value="FLAGELLIN"/>
    <property type="match status" value="1"/>
</dbReference>
<proteinExistence type="inferred from homology"/>
<dbReference type="InterPro" id="IPR046358">
    <property type="entry name" value="Flagellin_C"/>
</dbReference>
<dbReference type="NCBIfam" id="TIGR02550">
    <property type="entry name" value="flagell_flgL"/>
    <property type="match status" value="1"/>
</dbReference>
<dbReference type="Proteomes" id="UP000092578">
    <property type="component" value="Unassembled WGS sequence"/>
</dbReference>
<keyword evidence="3" id="KW-0975">Bacterial flagellum</keyword>
<evidence type="ECO:0000256" key="1">
    <source>
        <dbReference type="ARBA" id="ARBA00004365"/>
    </source>
</evidence>
<dbReference type="GO" id="GO:0071973">
    <property type="term" value="P:bacterial-type flagellum-dependent cell motility"/>
    <property type="evidence" value="ECO:0007669"/>
    <property type="project" value="InterPro"/>
</dbReference>
<reference evidence="7" key="1">
    <citation type="submission" date="2016-05" db="EMBL/GenBank/DDBJ databases">
        <authorList>
            <person name="Liu B."/>
            <person name="Wang J."/>
            <person name="Zhu Y."/>
            <person name="Liu G."/>
            <person name="Chen Q."/>
            <person name="Chen Z."/>
            <person name="Lan J."/>
            <person name="Che J."/>
            <person name="Ge C."/>
            <person name="Shi H."/>
            <person name="Pan Z."/>
            <person name="Liu X."/>
        </authorList>
    </citation>
    <scope>NUCLEOTIDE SEQUENCE [LARGE SCALE GENOMIC DNA]</scope>
    <source>
        <strain evidence="7">FJAT-27215</strain>
    </source>
</reference>
<feature type="domain" description="Flagellin C-terminal" evidence="5">
    <location>
        <begin position="209"/>
        <end position="285"/>
    </location>
</feature>
<dbReference type="EMBL" id="MAYT01000012">
    <property type="protein sequence ID" value="OCA89021.1"/>
    <property type="molecule type" value="Genomic_DNA"/>
</dbReference>
<comment type="similarity">
    <text evidence="2">Belongs to the bacterial flagellin family.</text>
</comment>
<dbReference type="GO" id="GO:0009424">
    <property type="term" value="C:bacterial-type flagellum hook"/>
    <property type="evidence" value="ECO:0007669"/>
    <property type="project" value="InterPro"/>
</dbReference>
<feature type="domain" description="Flagellin N-terminal" evidence="4">
    <location>
        <begin position="5"/>
        <end position="140"/>
    </location>
</feature>
<dbReference type="GO" id="GO:0005198">
    <property type="term" value="F:structural molecule activity"/>
    <property type="evidence" value="ECO:0007669"/>
    <property type="project" value="InterPro"/>
</dbReference>
<organism evidence="6 7">
    <name type="scientific">Pseudobacillus wudalianchiensis</name>
    <dbReference type="NCBI Taxonomy" id="1743143"/>
    <lineage>
        <taxon>Bacteria</taxon>
        <taxon>Bacillati</taxon>
        <taxon>Bacillota</taxon>
        <taxon>Bacilli</taxon>
        <taxon>Bacillales</taxon>
        <taxon>Bacillaceae</taxon>
        <taxon>Pseudobacillus</taxon>
    </lineage>
</organism>
<dbReference type="PANTHER" id="PTHR42792:SF1">
    <property type="entry name" value="FLAGELLAR HOOK-ASSOCIATED PROTEIN 3"/>
    <property type="match status" value="1"/>
</dbReference>
<keyword evidence="6" id="KW-0969">Cilium</keyword>
<name>A0A1B9AZ12_9BACI</name>
<keyword evidence="7" id="KW-1185">Reference proteome</keyword>
<dbReference type="AlphaFoldDB" id="A0A1B9AZ12"/>
<evidence type="ECO:0000256" key="2">
    <source>
        <dbReference type="ARBA" id="ARBA00005709"/>
    </source>
</evidence>
<dbReference type="InterPro" id="IPR013384">
    <property type="entry name" value="Flagell_FlgL"/>
</dbReference>
<sequence>MRVTQSMLSNNMLTNLSSSYERLGKLQDQMNTQKKITRPSDDPVVAMKGMTYRTNLLEVEQYKRNFSEAYNWAENTDSALDKASLALQRIRELAVQASNDTYEETQRDAVAQEVKQLKEHLVQIANTKFGDKYLFNGTNTLKQPVDLEATEPVSTNGNPVQLELSKGVYIQVNADPTKVFTKELFSDVSELIDKLSKGESGKEISGFLDDLDKHMGAITYERANMGARLNRIELMEDRVTEQEVIASRIMSENEDVDMEKVITELKTQESVHRAALSIGARIIQPTLMDFLR</sequence>
<dbReference type="InterPro" id="IPR001492">
    <property type="entry name" value="Flagellin"/>
</dbReference>
<evidence type="ECO:0000259" key="5">
    <source>
        <dbReference type="Pfam" id="PF00700"/>
    </source>
</evidence>
<evidence type="ECO:0000313" key="7">
    <source>
        <dbReference type="Proteomes" id="UP000092578"/>
    </source>
</evidence>
<accession>A0A1B9AZ12</accession>
<gene>
    <name evidence="6" type="ORF">A8F95_06295</name>
</gene>
<dbReference type="Pfam" id="PF00700">
    <property type="entry name" value="Flagellin_C"/>
    <property type="match status" value="1"/>
</dbReference>
<evidence type="ECO:0000313" key="6">
    <source>
        <dbReference type="EMBL" id="OCA89021.1"/>
    </source>
</evidence>
<dbReference type="Gene3D" id="1.20.1330.10">
    <property type="entry name" value="f41 fragment of flagellin, N-terminal domain"/>
    <property type="match status" value="1"/>
</dbReference>
<dbReference type="Pfam" id="PF00669">
    <property type="entry name" value="Flagellin_N"/>
    <property type="match status" value="1"/>
</dbReference>
<dbReference type="RefSeq" id="WP_065410333.1">
    <property type="nucleotide sequence ID" value="NZ_MAYT01000012.1"/>
</dbReference>
<dbReference type="SUPFAM" id="SSF64518">
    <property type="entry name" value="Phase 1 flagellin"/>
    <property type="match status" value="1"/>
</dbReference>
<dbReference type="InterPro" id="IPR001029">
    <property type="entry name" value="Flagellin_N"/>
</dbReference>